<protein>
    <submittedName>
        <fullName evidence="2">Uncharacterized protein</fullName>
    </submittedName>
</protein>
<proteinExistence type="predicted"/>
<sequence>MPRLTNQRYLQDRLLVIDAWLAKPNFFSCLSSKDQRSLHDFYRPSHDLSDQEAIVHRQVVSRVHPSLPQRAGRALQSLHQAKAEQRPANSAQPLATSGRRRVPSSTFRITVHPRLRPDPDPRQLLPAMRALLDQEQRRLDDERAAAGMD</sequence>
<name>A0A7W3P673_9ACTN</name>
<gene>
    <name evidence="2" type="ORF">FHX74_002244</name>
</gene>
<evidence type="ECO:0000313" key="2">
    <source>
        <dbReference type="EMBL" id="MBA8794625.1"/>
    </source>
</evidence>
<evidence type="ECO:0000313" key="3">
    <source>
        <dbReference type="Proteomes" id="UP000523079"/>
    </source>
</evidence>
<evidence type="ECO:0000256" key="1">
    <source>
        <dbReference type="SAM" id="MobiDB-lite"/>
    </source>
</evidence>
<feature type="compositionally biased region" description="Basic and acidic residues" evidence="1">
    <location>
        <begin position="132"/>
        <end position="149"/>
    </location>
</feature>
<dbReference type="EMBL" id="JACGWT010000003">
    <property type="protein sequence ID" value="MBA8794625.1"/>
    <property type="molecule type" value="Genomic_DNA"/>
</dbReference>
<keyword evidence="3" id="KW-1185">Reference proteome</keyword>
<organism evidence="2 3">
    <name type="scientific">Microlunatus kandeliicorticis</name>
    <dbReference type="NCBI Taxonomy" id="1759536"/>
    <lineage>
        <taxon>Bacteria</taxon>
        <taxon>Bacillati</taxon>
        <taxon>Actinomycetota</taxon>
        <taxon>Actinomycetes</taxon>
        <taxon>Propionibacteriales</taxon>
        <taxon>Propionibacteriaceae</taxon>
        <taxon>Microlunatus</taxon>
    </lineage>
</organism>
<dbReference type="AlphaFoldDB" id="A0A7W3P673"/>
<dbReference type="RefSeq" id="WP_182560172.1">
    <property type="nucleotide sequence ID" value="NZ_JACGWT010000003.1"/>
</dbReference>
<feature type="region of interest" description="Disordered" evidence="1">
    <location>
        <begin position="65"/>
        <end position="149"/>
    </location>
</feature>
<comment type="caution">
    <text evidence="2">The sequence shown here is derived from an EMBL/GenBank/DDBJ whole genome shotgun (WGS) entry which is preliminary data.</text>
</comment>
<accession>A0A7W3P673</accession>
<dbReference type="Proteomes" id="UP000523079">
    <property type="component" value="Unassembled WGS sequence"/>
</dbReference>
<reference evidence="2 3" key="1">
    <citation type="submission" date="2020-07" db="EMBL/GenBank/DDBJ databases">
        <title>Sequencing the genomes of 1000 actinobacteria strains.</title>
        <authorList>
            <person name="Klenk H.-P."/>
        </authorList>
    </citation>
    <scope>NUCLEOTIDE SEQUENCE [LARGE SCALE GENOMIC DNA]</scope>
    <source>
        <strain evidence="2 3">DSM 100723</strain>
    </source>
</reference>